<proteinExistence type="predicted"/>
<comment type="caution">
    <text evidence="1">The sequence shown here is derived from an EMBL/GenBank/DDBJ whole genome shotgun (WGS) entry which is preliminary data.</text>
</comment>
<keyword evidence="2" id="KW-1185">Reference proteome</keyword>
<accession>A0ACC1T2R7</accession>
<reference evidence="1" key="1">
    <citation type="submission" date="2022-07" db="EMBL/GenBank/DDBJ databases">
        <title>Genome Sequence of Phlebia brevispora.</title>
        <authorList>
            <person name="Buettner E."/>
        </authorList>
    </citation>
    <scope>NUCLEOTIDE SEQUENCE</scope>
    <source>
        <strain evidence="1">MPL23</strain>
    </source>
</reference>
<name>A0ACC1T2R7_9APHY</name>
<dbReference type="Proteomes" id="UP001148662">
    <property type="component" value="Unassembled WGS sequence"/>
</dbReference>
<protein>
    <submittedName>
        <fullName evidence="1">Uncharacterized protein</fullName>
    </submittedName>
</protein>
<organism evidence="1 2">
    <name type="scientific">Phlebia brevispora</name>
    <dbReference type="NCBI Taxonomy" id="194682"/>
    <lineage>
        <taxon>Eukaryota</taxon>
        <taxon>Fungi</taxon>
        <taxon>Dikarya</taxon>
        <taxon>Basidiomycota</taxon>
        <taxon>Agaricomycotina</taxon>
        <taxon>Agaricomycetes</taxon>
        <taxon>Polyporales</taxon>
        <taxon>Meruliaceae</taxon>
        <taxon>Phlebia</taxon>
    </lineage>
</organism>
<evidence type="ECO:0000313" key="1">
    <source>
        <dbReference type="EMBL" id="KAJ3551982.1"/>
    </source>
</evidence>
<sequence length="282" mass="28653">MSGHLPAVRARHQKYLLARLARDADNVVEDDALQFSTSIFTAVETVTFPDRTLTETEVFTVLSPIIPGAPITQVPSVVLPTNASPTTTTTTTSSPTTSSSTTSSANSSSSSAPPSSSTSGNSSSSSPASAATSAPTTSVTPSSGLTSSGSGTAKGASITPSLSGSAAIASKSSALDDSNASTNSQSSGLSGGAVAGIVVAVIVVAIFVAIYAVRKIFLRRRQNRRISWGDAYPKPDFKEDFNEKRGLPGSGVPPPVPEKPITPIAPRDSCLGAYPGSPSHDL</sequence>
<evidence type="ECO:0000313" key="2">
    <source>
        <dbReference type="Proteomes" id="UP001148662"/>
    </source>
</evidence>
<dbReference type="EMBL" id="JANHOG010000722">
    <property type="protein sequence ID" value="KAJ3551982.1"/>
    <property type="molecule type" value="Genomic_DNA"/>
</dbReference>
<gene>
    <name evidence="1" type="ORF">NM688_g4396</name>
</gene>